<name>A0ACC7NRS7_9BACL</name>
<evidence type="ECO:0000313" key="1">
    <source>
        <dbReference type="EMBL" id="MFM9326840.1"/>
    </source>
</evidence>
<reference evidence="1" key="1">
    <citation type="submission" date="2024-12" db="EMBL/GenBank/DDBJ databases">
        <authorList>
            <person name="Wu N."/>
        </authorList>
    </citation>
    <scope>NUCLEOTIDE SEQUENCE</scope>
    <source>
        <strain evidence="1">P15</strain>
    </source>
</reference>
<dbReference type="Proteomes" id="UP001631969">
    <property type="component" value="Unassembled WGS sequence"/>
</dbReference>
<evidence type="ECO:0000313" key="2">
    <source>
        <dbReference type="Proteomes" id="UP001631969"/>
    </source>
</evidence>
<sequence>MKPYREVVASPEHQLKQEELRQSGRIPIGDIVDLSHLNDKLVMVFETEEDAAGIMVQELDTYREAVRYHFKQPYVYQITADGGGFEIPANVPEELAVNFLPARKCCRLLGELLQEHTVSGEYFEFYTCWAGEEDWPRANKLDRDVYLASFVWEEGLQPQEKQYIRIF</sequence>
<keyword evidence="2" id="KW-1185">Reference proteome</keyword>
<proteinExistence type="predicted"/>
<protein>
    <submittedName>
        <fullName evidence="1">Uncharacterized protein</fullName>
    </submittedName>
</protein>
<accession>A0ACC7NRS7</accession>
<organism evidence="1 2">
    <name type="scientific">Paenibacillus mesotrionivorans</name>
    <dbReference type="NCBI Taxonomy" id="3160968"/>
    <lineage>
        <taxon>Bacteria</taxon>
        <taxon>Bacillati</taxon>
        <taxon>Bacillota</taxon>
        <taxon>Bacilli</taxon>
        <taxon>Bacillales</taxon>
        <taxon>Paenibacillaceae</taxon>
        <taxon>Paenibacillus</taxon>
    </lineage>
</organism>
<comment type="caution">
    <text evidence="1">The sequence shown here is derived from an EMBL/GenBank/DDBJ whole genome shotgun (WGS) entry which is preliminary data.</text>
</comment>
<dbReference type="EMBL" id="JBJURJ010000001">
    <property type="protein sequence ID" value="MFM9326840.1"/>
    <property type="molecule type" value="Genomic_DNA"/>
</dbReference>
<gene>
    <name evidence="1" type="ORF">ACI1P1_00875</name>
</gene>